<sequence>MGGCFSDVKGGQQAIGGGGVGGPQLPLQQQASGGAGGGHNDAVDFFYKTKGLDALFTQIELSLSASKLRDRDIMSKSDPMVVVYAKKRDESLVELGRTEVIMNNLDPIWIGKVPVAYQFEIVQPLVFHVYDVDTKYHNLPVKELKLKDQEFLGEASCVLSEIVTKQSRSLTLSLHNKNGPGLKNFGTITVHAEETAASRNAVEVVFRCTHLDNKDLFSKSDPFLRISRIVESGGAVPICKTEIVNNNLNPVWKPLCLSMQQYGSKDNPLVIECFDFNSSGDHVLIGKLQKSVADFERIHREKAGANFILPSSHHRGHEKVLKGQLFVDSFVEKQLFSFIDYISSGFELNFMVAVDFTASNGHPRSPGSLHYIDPSGRLNAYQQAIIEVGDVIQFYDSDRRFPAWGFGGKTHDGLISHCFNLNGSLSGFEVEGVEGIMAAYASALQNVTLSGPTLFSQVINRAADLAGQSLSHNSSKYFVLLIITDGVLTDLQETKDAIIKASDLPLSILIVGVGNADFKQMEILDADNGHRLESSAGRIATRDIVQFVSMRDVHAGQISVVQSLLEELPGQFLTYMRSRSIIPIGASDPQSTYPP</sequence>
<dbReference type="PROSITE" id="PS50004">
    <property type="entry name" value="C2"/>
    <property type="match status" value="2"/>
</dbReference>
<dbReference type="GO" id="GO:0006952">
    <property type="term" value="P:defense response"/>
    <property type="evidence" value="ECO:0007669"/>
    <property type="project" value="UniProtKB-KW"/>
</dbReference>
<evidence type="ECO:0000256" key="2">
    <source>
        <dbReference type="ARBA" id="ARBA00009048"/>
    </source>
</evidence>
<dbReference type="SMART" id="SM00327">
    <property type="entry name" value="VWA"/>
    <property type="match status" value="1"/>
</dbReference>
<keyword evidence="9" id="KW-0449">Lipoprotein</keyword>
<evidence type="ECO:0000256" key="3">
    <source>
        <dbReference type="ARBA" id="ARBA00022475"/>
    </source>
</evidence>
<reference evidence="12" key="1">
    <citation type="journal article" date="2016" name="Nat. Genet.">
        <title>A high-quality carrot genome assembly provides new insights into carotenoid accumulation and asterid genome evolution.</title>
        <authorList>
            <person name="Iorizzo M."/>
            <person name="Ellison S."/>
            <person name="Senalik D."/>
            <person name="Zeng P."/>
            <person name="Satapoomin P."/>
            <person name="Huang J."/>
            <person name="Bowman M."/>
            <person name="Iovene M."/>
            <person name="Sanseverino W."/>
            <person name="Cavagnaro P."/>
            <person name="Yildiz M."/>
            <person name="Macko-Podgorni A."/>
            <person name="Moranska E."/>
            <person name="Grzebelus E."/>
            <person name="Grzebelus D."/>
            <person name="Ashrafi H."/>
            <person name="Zheng Z."/>
            <person name="Cheng S."/>
            <person name="Spooner D."/>
            <person name="Van Deynze A."/>
            <person name="Simon P."/>
        </authorList>
    </citation>
    <scope>NUCLEOTIDE SEQUENCE</scope>
    <source>
        <tissue evidence="12">Leaf</tissue>
    </source>
</reference>
<name>A0AAF0XAJ6_DAUCS</name>
<evidence type="ECO:0000256" key="4">
    <source>
        <dbReference type="ARBA" id="ARBA00022723"/>
    </source>
</evidence>
<accession>A0AAF0XAJ6</accession>
<dbReference type="FunFam" id="2.60.40.150:FF:000186">
    <property type="entry name" value="Protein BONZAI 3"/>
    <property type="match status" value="1"/>
</dbReference>
<dbReference type="Pfam" id="PF07002">
    <property type="entry name" value="Copine"/>
    <property type="match status" value="1"/>
</dbReference>
<keyword evidence="7" id="KW-0106">Calcium</keyword>
<dbReference type="SMART" id="SM00239">
    <property type="entry name" value="C2"/>
    <property type="match status" value="2"/>
</dbReference>
<feature type="domain" description="VWFA" evidence="11">
    <location>
        <begin position="349"/>
        <end position="568"/>
    </location>
</feature>
<comment type="similarity">
    <text evidence="2">Belongs to the copine family.</text>
</comment>
<dbReference type="Gene3D" id="2.60.40.150">
    <property type="entry name" value="C2 domain"/>
    <property type="match status" value="2"/>
</dbReference>
<evidence type="ECO:0000256" key="6">
    <source>
        <dbReference type="ARBA" id="ARBA00022821"/>
    </source>
</evidence>
<dbReference type="SUPFAM" id="SSF53300">
    <property type="entry name" value="vWA-like"/>
    <property type="match status" value="1"/>
</dbReference>
<comment type="subcellular location">
    <subcellularLocation>
        <location evidence="1">Cell membrane</location>
        <topology evidence="1">Lipid-anchor</topology>
    </subcellularLocation>
</comment>
<proteinExistence type="inferred from homology"/>
<dbReference type="AlphaFoldDB" id="A0AAF0XAJ6"/>
<reference evidence="12" key="2">
    <citation type="submission" date="2022-03" db="EMBL/GenBank/DDBJ databases">
        <title>Draft title - Genomic analysis of global carrot germplasm unveils the trajectory of domestication and the origin of high carotenoid orange carrot.</title>
        <authorList>
            <person name="Iorizzo M."/>
            <person name="Ellison S."/>
            <person name="Senalik D."/>
            <person name="Macko-Podgorni A."/>
            <person name="Grzebelus D."/>
            <person name="Bostan H."/>
            <person name="Rolling W."/>
            <person name="Curaba J."/>
            <person name="Simon P."/>
        </authorList>
    </citation>
    <scope>NUCLEOTIDE SEQUENCE</scope>
    <source>
        <tissue evidence="12">Leaf</tissue>
    </source>
</reference>
<organism evidence="12 13">
    <name type="scientific">Daucus carota subsp. sativus</name>
    <name type="common">Carrot</name>
    <dbReference type="NCBI Taxonomy" id="79200"/>
    <lineage>
        <taxon>Eukaryota</taxon>
        <taxon>Viridiplantae</taxon>
        <taxon>Streptophyta</taxon>
        <taxon>Embryophyta</taxon>
        <taxon>Tracheophyta</taxon>
        <taxon>Spermatophyta</taxon>
        <taxon>Magnoliopsida</taxon>
        <taxon>eudicotyledons</taxon>
        <taxon>Gunneridae</taxon>
        <taxon>Pentapetalae</taxon>
        <taxon>asterids</taxon>
        <taxon>campanulids</taxon>
        <taxon>Apiales</taxon>
        <taxon>Apiaceae</taxon>
        <taxon>Apioideae</taxon>
        <taxon>Scandiceae</taxon>
        <taxon>Daucinae</taxon>
        <taxon>Daucus</taxon>
        <taxon>Daucus sect. Daucus</taxon>
    </lineage>
</organism>
<evidence type="ECO:0000259" key="11">
    <source>
        <dbReference type="PROSITE" id="PS50234"/>
    </source>
</evidence>
<dbReference type="SUPFAM" id="SSF49562">
    <property type="entry name" value="C2 domain (Calcium/lipid-binding domain, CaLB)"/>
    <property type="match status" value="2"/>
</dbReference>
<evidence type="ECO:0008006" key="14">
    <source>
        <dbReference type="Google" id="ProtNLM"/>
    </source>
</evidence>
<dbReference type="GO" id="GO:0005544">
    <property type="term" value="F:calcium-dependent phospholipid binding"/>
    <property type="evidence" value="ECO:0007669"/>
    <property type="project" value="InterPro"/>
</dbReference>
<keyword evidence="8" id="KW-0472">Membrane</keyword>
<dbReference type="PROSITE" id="PS50234">
    <property type="entry name" value="VWFA"/>
    <property type="match status" value="1"/>
</dbReference>
<dbReference type="KEGG" id="dcr:108224239"/>
<dbReference type="InterPro" id="IPR002035">
    <property type="entry name" value="VWF_A"/>
</dbReference>
<dbReference type="GO" id="GO:0005886">
    <property type="term" value="C:plasma membrane"/>
    <property type="evidence" value="ECO:0007669"/>
    <property type="project" value="UniProtKB-SubCell"/>
</dbReference>
<evidence type="ECO:0000256" key="7">
    <source>
        <dbReference type="ARBA" id="ARBA00022837"/>
    </source>
</evidence>
<evidence type="ECO:0000256" key="5">
    <source>
        <dbReference type="ARBA" id="ARBA00022737"/>
    </source>
</evidence>
<dbReference type="PANTHER" id="PTHR10857:SF120">
    <property type="entry name" value="PROTEIN BONZAI 3"/>
    <property type="match status" value="1"/>
</dbReference>
<dbReference type="Gene3D" id="3.40.50.410">
    <property type="entry name" value="von Willebrand factor, type A domain"/>
    <property type="match status" value="1"/>
</dbReference>
<dbReference type="CDD" id="cd01459">
    <property type="entry name" value="vWA_copine_like"/>
    <property type="match status" value="1"/>
</dbReference>
<dbReference type="InterPro" id="IPR045052">
    <property type="entry name" value="Copine"/>
</dbReference>
<dbReference type="Pfam" id="PF00168">
    <property type="entry name" value="C2"/>
    <property type="match status" value="2"/>
</dbReference>
<dbReference type="GO" id="GO:0071277">
    <property type="term" value="P:cellular response to calcium ion"/>
    <property type="evidence" value="ECO:0007669"/>
    <property type="project" value="TreeGrafter"/>
</dbReference>
<evidence type="ECO:0000256" key="9">
    <source>
        <dbReference type="ARBA" id="ARBA00023288"/>
    </source>
</evidence>
<evidence type="ECO:0000259" key="10">
    <source>
        <dbReference type="PROSITE" id="PS50004"/>
    </source>
</evidence>
<protein>
    <recommendedName>
        <fullName evidence="14">C2 domain-containing protein</fullName>
    </recommendedName>
</protein>
<dbReference type="GO" id="GO:0046872">
    <property type="term" value="F:metal ion binding"/>
    <property type="evidence" value="ECO:0007669"/>
    <property type="project" value="UniProtKB-KW"/>
</dbReference>
<dbReference type="CDD" id="cd04047">
    <property type="entry name" value="C2B_Copine"/>
    <property type="match status" value="1"/>
</dbReference>
<dbReference type="FunFam" id="2.60.40.150:FF:000168">
    <property type="entry name" value="Protein BONZAI 1"/>
    <property type="match status" value="1"/>
</dbReference>
<dbReference type="InterPro" id="IPR035892">
    <property type="entry name" value="C2_domain_sf"/>
</dbReference>
<keyword evidence="5" id="KW-0677">Repeat</keyword>
<gene>
    <name evidence="12" type="ORF">DCAR_0623924</name>
</gene>
<feature type="domain" description="C2" evidence="10">
    <location>
        <begin position="37"/>
        <end position="172"/>
    </location>
</feature>
<feature type="domain" description="C2" evidence="10">
    <location>
        <begin position="184"/>
        <end position="309"/>
    </location>
</feature>
<dbReference type="InterPro" id="IPR037768">
    <property type="entry name" value="C2B_Copine"/>
</dbReference>
<dbReference type="InterPro" id="IPR036465">
    <property type="entry name" value="vWFA_dom_sf"/>
</dbReference>
<keyword evidence="13" id="KW-1185">Reference proteome</keyword>
<keyword evidence="6" id="KW-0611">Plant defense</keyword>
<dbReference type="EMBL" id="CP093348">
    <property type="protein sequence ID" value="WOH04515.1"/>
    <property type="molecule type" value="Genomic_DNA"/>
</dbReference>
<evidence type="ECO:0000256" key="1">
    <source>
        <dbReference type="ARBA" id="ARBA00004193"/>
    </source>
</evidence>
<dbReference type="InterPro" id="IPR010734">
    <property type="entry name" value="Copine_C"/>
</dbReference>
<keyword evidence="3" id="KW-1003">Cell membrane</keyword>
<evidence type="ECO:0000313" key="12">
    <source>
        <dbReference type="EMBL" id="WOH04515.1"/>
    </source>
</evidence>
<dbReference type="InterPro" id="IPR000008">
    <property type="entry name" value="C2_dom"/>
</dbReference>
<dbReference type="CDD" id="cd04048">
    <property type="entry name" value="C2A_Copine"/>
    <property type="match status" value="1"/>
</dbReference>
<keyword evidence="4" id="KW-0479">Metal-binding</keyword>
<evidence type="ECO:0000256" key="8">
    <source>
        <dbReference type="ARBA" id="ARBA00023136"/>
    </source>
</evidence>
<dbReference type="Proteomes" id="UP000077755">
    <property type="component" value="Chromosome 6"/>
</dbReference>
<evidence type="ECO:0000313" key="13">
    <source>
        <dbReference type="Proteomes" id="UP000077755"/>
    </source>
</evidence>
<dbReference type="PANTHER" id="PTHR10857">
    <property type="entry name" value="COPINE"/>
    <property type="match status" value="1"/>
</dbReference>